<reference evidence="2" key="1">
    <citation type="journal article" date="2023" name="Int. J. Syst. Evol. Microbiol.">
        <title>Collibacillus ludicampi gen. nov., sp. nov., a new soil bacterium of the family Alicyclobacillaceae.</title>
        <authorList>
            <person name="Jojima T."/>
            <person name="Ioku Y."/>
            <person name="Fukuta Y."/>
            <person name="Shirasaka N."/>
            <person name="Matsumura Y."/>
            <person name="Mori M."/>
        </authorList>
    </citation>
    <scope>NUCLEOTIDE SEQUENCE</scope>
    <source>
        <strain evidence="2">TP075</strain>
    </source>
</reference>
<keyword evidence="3" id="KW-1185">Reference proteome</keyword>
<comment type="caution">
    <text evidence="2">The sequence shown here is derived from an EMBL/GenBank/DDBJ whole genome shotgun (WGS) entry which is preliminary data.</text>
</comment>
<gene>
    <name evidence="2" type="ORF">DNHGIG_17390</name>
</gene>
<sequence length="251" mass="29273">MFRLDHFVVHIDDDFEMLRSLKDQIEPLGFPFDPERGKGTKGFKVANIWIGDQYLELPCIKTRDGGGWRKEWVEKYNQGKRGIFGLCLMTDQLDYFRNEVIARGIPASAPERITYKMFFGLFKKSLPFRLVFTPQIPGTDLQIFFLEMDSQEKLDFMKKYFMKPNSRDYGITGIHEAIVKSHFTTDAWEYIEKLFPNLIGNQTRATLDMGETKLTFEQSQHADLRVELRASTKENLKKGSFMIENVEVVVQ</sequence>
<protein>
    <recommendedName>
        <fullName evidence="1">Glyoxalase-like domain-containing protein</fullName>
    </recommendedName>
</protein>
<feature type="domain" description="Glyoxalase-like" evidence="1">
    <location>
        <begin position="4"/>
        <end position="154"/>
    </location>
</feature>
<dbReference type="RefSeq" id="WP_282199320.1">
    <property type="nucleotide sequence ID" value="NZ_BOQE01000001.1"/>
</dbReference>
<dbReference type="Proteomes" id="UP001057291">
    <property type="component" value="Unassembled WGS sequence"/>
</dbReference>
<dbReference type="AlphaFoldDB" id="A0AAV4LEA2"/>
<dbReference type="Pfam" id="PF13468">
    <property type="entry name" value="Glyoxalase_3"/>
    <property type="match status" value="1"/>
</dbReference>
<proteinExistence type="predicted"/>
<organism evidence="2 3">
    <name type="scientific">Collibacillus ludicampi</name>
    <dbReference type="NCBI Taxonomy" id="2771369"/>
    <lineage>
        <taxon>Bacteria</taxon>
        <taxon>Bacillati</taxon>
        <taxon>Bacillota</taxon>
        <taxon>Bacilli</taxon>
        <taxon>Bacillales</taxon>
        <taxon>Alicyclobacillaceae</taxon>
        <taxon>Collibacillus</taxon>
    </lineage>
</organism>
<dbReference type="EMBL" id="BOQE01000001">
    <property type="protein sequence ID" value="GIM46190.1"/>
    <property type="molecule type" value="Genomic_DNA"/>
</dbReference>
<evidence type="ECO:0000313" key="3">
    <source>
        <dbReference type="Proteomes" id="UP001057291"/>
    </source>
</evidence>
<evidence type="ECO:0000259" key="1">
    <source>
        <dbReference type="Pfam" id="PF13468"/>
    </source>
</evidence>
<name>A0AAV4LEA2_9BACL</name>
<dbReference type="InterPro" id="IPR025870">
    <property type="entry name" value="Glyoxalase-like_dom"/>
</dbReference>
<accession>A0AAV4LEA2</accession>
<evidence type="ECO:0000313" key="2">
    <source>
        <dbReference type="EMBL" id="GIM46190.1"/>
    </source>
</evidence>